<dbReference type="Gene3D" id="1.20.930.20">
    <property type="entry name" value="Adaptor protein Cbl, N-terminal domain"/>
    <property type="match status" value="1"/>
</dbReference>
<protein>
    <recommendedName>
        <fullName evidence="1">Protein kinase domain-containing protein</fullName>
    </recommendedName>
</protein>
<dbReference type="GO" id="GO:0007166">
    <property type="term" value="P:cell surface receptor signaling pathway"/>
    <property type="evidence" value="ECO:0007669"/>
    <property type="project" value="InterPro"/>
</dbReference>
<dbReference type="InterPro" id="IPR001245">
    <property type="entry name" value="Ser-Thr/Tyr_kinase_cat_dom"/>
</dbReference>
<keyword evidence="3" id="KW-1185">Reference proteome</keyword>
<organism evidence="2 3">
    <name type="scientific">Botryobasidium botryosum (strain FD-172 SS1)</name>
    <dbReference type="NCBI Taxonomy" id="930990"/>
    <lineage>
        <taxon>Eukaryota</taxon>
        <taxon>Fungi</taxon>
        <taxon>Dikarya</taxon>
        <taxon>Basidiomycota</taxon>
        <taxon>Agaricomycotina</taxon>
        <taxon>Agaricomycetes</taxon>
        <taxon>Cantharellales</taxon>
        <taxon>Botryobasidiaceae</taxon>
        <taxon>Botryobasidium</taxon>
    </lineage>
</organism>
<dbReference type="Gene3D" id="1.10.510.10">
    <property type="entry name" value="Transferase(Phosphotransferase) domain 1"/>
    <property type="match status" value="1"/>
</dbReference>
<evidence type="ECO:0000313" key="3">
    <source>
        <dbReference type="Proteomes" id="UP000027195"/>
    </source>
</evidence>
<dbReference type="InterPro" id="IPR000719">
    <property type="entry name" value="Prot_kinase_dom"/>
</dbReference>
<dbReference type="EMBL" id="KL198084">
    <property type="protein sequence ID" value="KDQ08955.1"/>
    <property type="molecule type" value="Genomic_DNA"/>
</dbReference>
<evidence type="ECO:0000313" key="2">
    <source>
        <dbReference type="EMBL" id="KDQ08955.1"/>
    </source>
</evidence>
<dbReference type="STRING" id="930990.A0A067M2M5"/>
<feature type="domain" description="Protein kinase" evidence="1">
    <location>
        <begin position="201"/>
        <end position="483"/>
    </location>
</feature>
<dbReference type="Pfam" id="PF07714">
    <property type="entry name" value="PK_Tyr_Ser-Thr"/>
    <property type="match status" value="1"/>
</dbReference>
<dbReference type="PROSITE" id="PS50011">
    <property type="entry name" value="PROTEIN_KINASE_DOM"/>
    <property type="match status" value="1"/>
</dbReference>
<evidence type="ECO:0000259" key="1">
    <source>
        <dbReference type="PROSITE" id="PS50011"/>
    </source>
</evidence>
<name>A0A067M2M5_BOTB1</name>
<dbReference type="InterPro" id="IPR011009">
    <property type="entry name" value="Kinase-like_dom_sf"/>
</dbReference>
<dbReference type="HOGENOM" id="CLU_000288_7_38_1"/>
<dbReference type="InterPro" id="IPR059179">
    <property type="entry name" value="MLKL-like_MCAfunc"/>
</dbReference>
<dbReference type="AlphaFoldDB" id="A0A067M2M5"/>
<dbReference type="InterPro" id="IPR051681">
    <property type="entry name" value="Ser/Thr_Kinases-Pseudokinases"/>
</dbReference>
<dbReference type="GO" id="GO:0005524">
    <property type="term" value="F:ATP binding"/>
    <property type="evidence" value="ECO:0007669"/>
    <property type="project" value="InterPro"/>
</dbReference>
<dbReference type="PANTHER" id="PTHR44329">
    <property type="entry name" value="SERINE/THREONINE-PROTEIN KINASE TNNI3K-RELATED"/>
    <property type="match status" value="1"/>
</dbReference>
<dbReference type="SUPFAM" id="SSF56112">
    <property type="entry name" value="Protein kinase-like (PK-like)"/>
    <property type="match status" value="1"/>
</dbReference>
<sequence>MDTQTQVRSDSLFAQAVALGTEIAGIPGLDTAVSIVKQILAAYNGVKHKRGHCGKLVERSETIIQVIEQNWKPETAVYRTDDMQRLIAVLEEIKLDMDEWATYHFFDSWIRQSQISATVDSRMRELDSCLEAFNVASHIRLQAMVQEIRKALGRDGAFQTMMREHSQDQDQLIIMAGELQKLNRSQTLGSNAQIQTRGRILDIQRSLYGGLPNTDLKSKTECEKVGAKPAIIAKSHEIWEGKWMGSQKVALKVLRELTNDEADRTSKMKKRLNREANIWSLLRNEYIVPLYGVCTDDGPYPYLVMPWYQHGNAKSFLEYKLPAIRFKICLDAARGLQYLHSLKRPVVHGNLRGSNILVSDDERGLLSDFGFSNTSGSEHSTTLASDNLRWMSFEAQQGVRTPDIDVWAWAMTVLELVTEKVPYHKVKMTGRLAMMIQDGERPKQEDHQYNGMDNNLWSLLESCWKKPDKRAKIDEVVRRMEAITGAGAPRTE</sequence>
<dbReference type="Proteomes" id="UP000027195">
    <property type="component" value="Unassembled WGS sequence"/>
</dbReference>
<dbReference type="OrthoDB" id="6071166at2759"/>
<dbReference type="GO" id="GO:0004674">
    <property type="term" value="F:protein serine/threonine kinase activity"/>
    <property type="evidence" value="ECO:0007669"/>
    <property type="project" value="TreeGrafter"/>
</dbReference>
<dbReference type="InParanoid" id="A0A067M2M5"/>
<dbReference type="CDD" id="cd21037">
    <property type="entry name" value="MLKL_NTD"/>
    <property type="match status" value="1"/>
</dbReference>
<proteinExistence type="predicted"/>
<accession>A0A067M2M5</accession>
<reference evidence="3" key="1">
    <citation type="journal article" date="2014" name="Proc. Natl. Acad. Sci. U.S.A.">
        <title>Extensive sampling of basidiomycete genomes demonstrates inadequacy of the white-rot/brown-rot paradigm for wood decay fungi.</title>
        <authorList>
            <person name="Riley R."/>
            <person name="Salamov A.A."/>
            <person name="Brown D.W."/>
            <person name="Nagy L.G."/>
            <person name="Floudas D."/>
            <person name="Held B.W."/>
            <person name="Levasseur A."/>
            <person name="Lombard V."/>
            <person name="Morin E."/>
            <person name="Otillar R."/>
            <person name="Lindquist E.A."/>
            <person name="Sun H."/>
            <person name="LaButti K.M."/>
            <person name="Schmutz J."/>
            <person name="Jabbour D."/>
            <person name="Luo H."/>
            <person name="Baker S.E."/>
            <person name="Pisabarro A.G."/>
            <person name="Walton J.D."/>
            <person name="Blanchette R.A."/>
            <person name="Henrissat B."/>
            <person name="Martin F."/>
            <person name="Cullen D."/>
            <person name="Hibbett D.S."/>
            <person name="Grigoriev I.V."/>
        </authorList>
    </citation>
    <scope>NUCLEOTIDE SEQUENCE [LARGE SCALE GENOMIC DNA]</scope>
    <source>
        <strain evidence="3">FD-172 SS1</strain>
    </source>
</reference>
<dbReference type="InterPro" id="IPR036537">
    <property type="entry name" value="Adaptor_Cbl_N_dom_sf"/>
</dbReference>
<gene>
    <name evidence="2" type="ORF">BOTBODRAFT_59005</name>
</gene>